<name>A0A9D4RKZ5_DREPO</name>
<keyword evidence="2" id="KW-1185">Reference proteome</keyword>
<protein>
    <submittedName>
        <fullName evidence="1">Uncharacterized protein</fullName>
    </submittedName>
</protein>
<organism evidence="1 2">
    <name type="scientific">Dreissena polymorpha</name>
    <name type="common">Zebra mussel</name>
    <name type="synonym">Mytilus polymorpha</name>
    <dbReference type="NCBI Taxonomy" id="45954"/>
    <lineage>
        <taxon>Eukaryota</taxon>
        <taxon>Metazoa</taxon>
        <taxon>Spiralia</taxon>
        <taxon>Lophotrochozoa</taxon>
        <taxon>Mollusca</taxon>
        <taxon>Bivalvia</taxon>
        <taxon>Autobranchia</taxon>
        <taxon>Heteroconchia</taxon>
        <taxon>Euheterodonta</taxon>
        <taxon>Imparidentia</taxon>
        <taxon>Neoheterodontei</taxon>
        <taxon>Myida</taxon>
        <taxon>Dreissenoidea</taxon>
        <taxon>Dreissenidae</taxon>
        <taxon>Dreissena</taxon>
    </lineage>
</organism>
<proteinExistence type="predicted"/>
<evidence type="ECO:0000313" key="1">
    <source>
        <dbReference type="EMBL" id="KAH3871243.1"/>
    </source>
</evidence>
<sequence>MIGLSGHAMVGTRASLLGDPGLIPFQAHVSLVSGHHTGYVGFPTGSPTEREHCTM</sequence>
<reference evidence="1" key="2">
    <citation type="submission" date="2020-11" db="EMBL/GenBank/DDBJ databases">
        <authorList>
            <person name="McCartney M.A."/>
            <person name="Auch B."/>
            <person name="Kono T."/>
            <person name="Mallez S."/>
            <person name="Becker A."/>
            <person name="Gohl D.M."/>
            <person name="Silverstein K.A.T."/>
            <person name="Koren S."/>
            <person name="Bechman K.B."/>
            <person name="Herman A."/>
            <person name="Abrahante J.E."/>
            <person name="Garbe J."/>
        </authorList>
    </citation>
    <scope>NUCLEOTIDE SEQUENCE</scope>
    <source>
        <strain evidence="1">Duluth1</strain>
        <tissue evidence="1">Whole animal</tissue>
    </source>
</reference>
<accession>A0A9D4RKZ5</accession>
<gene>
    <name evidence="1" type="ORF">DPMN_034437</name>
</gene>
<comment type="caution">
    <text evidence="1">The sequence shown here is derived from an EMBL/GenBank/DDBJ whole genome shotgun (WGS) entry which is preliminary data.</text>
</comment>
<evidence type="ECO:0000313" key="2">
    <source>
        <dbReference type="Proteomes" id="UP000828390"/>
    </source>
</evidence>
<reference evidence="1" key="1">
    <citation type="journal article" date="2019" name="bioRxiv">
        <title>The Genome of the Zebra Mussel, Dreissena polymorpha: A Resource for Invasive Species Research.</title>
        <authorList>
            <person name="McCartney M.A."/>
            <person name="Auch B."/>
            <person name="Kono T."/>
            <person name="Mallez S."/>
            <person name="Zhang Y."/>
            <person name="Obille A."/>
            <person name="Becker A."/>
            <person name="Abrahante J.E."/>
            <person name="Garbe J."/>
            <person name="Badalamenti J.P."/>
            <person name="Herman A."/>
            <person name="Mangelson H."/>
            <person name="Liachko I."/>
            <person name="Sullivan S."/>
            <person name="Sone E.D."/>
            <person name="Koren S."/>
            <person name="Silverstein K.A.T."/>
            <person name="Beckman K.B."/>
            <person name="Gohl D.M."/>
        </authorList>
    </citation>
    <scope>NUCLEOTIDE SEQUENCE</scope>
    <source>
        <strain evidence="1">Duluth1</strain>
        <tissue evidence="1">Whole animal</tissue>
    </source>
</reference>
<dbReference type="EMBL" id="JAIWYP010000002">
    <property type="protein sequence ID" value="KAH3871243.1"/>
    <property type="molecule type" value="Genomic_DNA"/>
</dbReference>
<dbReference type="Proteomes" id="UP000828390">
    <property type="component" value="Unassembled WGS sequence"/>
</dbReference>
<dbReference type="AlphaFoldDB" id="A0A9D4RKZ5"/>